<evidence type="ECO:0000256" key="7">
    <source>
        <dbReference type="SAM" id="SignalP"/>
    </source>
</evidence>
<feature type="transmembrane region" description="Helical" evidence="6">
    <location>
        <begin position="340"/>
        <end position="362"/>
    </location>
</feature>
<accession>A0A1R2C8W8</accession>
<feature type="compositionally biased region" description="Basic and acidic residues" evidence="5">
    <location>
        <begin position="249"/>
        <end position="259"/>
    </location>
</feature>
<comment type="subcellular location">
    <subcellularLocation>
        <location evidence="1">Membrane</location>
        <topology evidence="1">Multi-pass membrane protein</topology>
    </subcellularLocation>
</comment>
<feature type="transmembrane region" description="Helical" evidence="6">
    <location>
        <begin position="484"/>
        <end position="505"/>
    </location>
</feature>
<dbReference type="AlphaFoldDB" id="A0A1R2C8W8"/>
<feature type="chain" id="PRO_5012977896" description="Sulfite exporter TauE/SafE" evidence="7">
    <location>
        <begin position="24"/>
        <end position="527"/>
    </location>
</feature>
<feature type="compositionally biased region" description="Acidic residues" evidence="5">
    <location>
        <begin position="224"/>
        <end position="245"/>
    </location>
</feature>
<dbReference type="GO" id="GO:0031464">
    <property type="term" value="C:Cul4A-RING E3 ubiquitin ligase complex"/>
    <property type="evidence" value="ECO:0007669"/>
    <property type="project" value="TreeGrafter"/>
</dbReference>
<feature type="transmembrane region" description="Helical" evidence="6">
    <location>
        <begin position="299"/>
        <end position="320"/>
    </location>
</feature>
<dbReference type="GO" id="GO:0016567">
    <property type="term" value="P:protein ubiquitination"/>
    <property type="evidence" value="ECO:0007669"/>
    <property type="project" value="TreeGrafter"/>
</dbReference>
<dbReference type="Proteomes" id="UP000187209">
    <property type="component" value="Unassembled WGS sequence"/>
</dbReference>
<feature type="transmembrane region" description="Helical" evidence="6">
    <location>
        <begin position="459"/>
        <end position="478"/>
    </location>
</feature>
<evidence type="ECO:0000256" key="6">
    <source>
        <dbReference type="SAM" id="Phobius"/>
    </source>
</evidence>
<evidence type="ECO:0000313" key="9">
    <source>
        <dbReference type="Proteomes" id="UP000187209"/>
    </source>
</evidence>
<name>A0A1R2C8W8_9CILI</name>
<feature type="transmembrane region" description="Helical" evidence="6">
    <location>
        <begin position="49"/>
        <end position="76"/>
    </location>
</feature>
<evidence type="ECO:0000313" key="8">
    <source>
        <dbReference type="EMBL" id="OMJ85452.1"/>
    </source>
</evidence>
<evidence type="ECO:0000256" key="1">
    <source>
        <dbReference type="ARBA" id="ARBA00004141"/>
    </source>
</evidence>
<dbReference type="InterPro" id="IPR002781">
    <property type="entry name" value="TM_pro_TauE-like"/>
</dbReference>
<feature type="signal peptide" evidence="7">
    <location>
        <begin position="1"/>
        <end position="23"/>
    </location>
</feature>
<dbReference type="EMBL" id="MPUH01000236">
    <property type="protein sequence ID" value="OMJ85452.1"/>
    <property type="molecule type" value="Genomic_DNA"/>
</dbReference>
<dbReference type="PANTHER" id="PTHR14255:SF3">
    <property type="entry name" value="SULFITE EXPORTER TAUE_SAFE FAMILY PROTEIN 5-RELATED"/>
    <property type="match status" value="1"/>
</dbReference>
<keyword evidence="3 6" id="KW-1133">Transmembrane helix</keyword>
<dbReference type="PANTHER" id="PTHR14255">
    <property type="entry name" value="CEREBLON"/>
    <property type="match status" value="1"/>
</dbReference>
<evidence type="ECO:0008006" key="10">
    <source>
        <dbReference type="Google" id="ProtNLM"/>
    </source>
</evidence>
<proteinExistence type="predicted"/>
<evidence type="ECO:0000256" key="4">
    <source>
        <dbReference type="ARBA" id="ARBA00023136"/>
    </source>
</evidence>
<feature type="transmembrane region" description="Helical" evidence="6">
    <location>
        <begin position="383"/>
        <end position="407"/>
    </location>
</feature>
<sequence length="527" mass="58354">MKFQVLNLLLLLTLAEESCKVDSDCLSLNHCSNDTCIHKDLFPLSSLEILSIFVMTIVSMIANAGGVGGSTMILSLMLSLHNFDQHLCVGMTQVFIFAGTSTAVLLKFRDRHPTRDRPLIYYDALMEIVSPLLAGVSVGVMVNPTFPSWLIMALLTVLVGFLAVNMLIKSLKLYRSESLSKAELQEKIQNQKTSEIEEKDKIEGGQTSKNESEVVSNKEKNEESDNYQIDYEEDVDDEEEEEGENVNEGGKDKPSEHAETIPANISTKDNNSHETTKDRDHSELEEKLKKIYFHEKKTISWFHLIFFLVLEAVSIFFSAVKGSSTSKSVIGIEQCSAGYFGINAAYFSFMLAMAAFASVYLVRKTRVCEQTNYNFDSGDIRWTYLKCLIIILVAFGAGIAVGLLGLGGGNVIGPLLLGFGVRPEVSTISSLFTILLSSSTAALQLIISKQINLQYAGWFYWQSVLGSLAGILILRRYAAKKQRMSLLIMCLAAILFFSFIIIPIVGSLNAVKQAEDGTFQLGFKKTC</sequence>
<feature type="compositionally biased region" description="Basic and acidic residues" evidence="5">
    <location>
        <begin position="194"/>
        <end position="203"/>
    </location>
</feature>
<keyword evidence="9" id="KW-1185">Reference proteome</keyword>
<evidence type="ECO:0000256" key="3">
    <source>
        <dbReference type="ARBA" id="ARBA00022989"/>
    </source>
</evidence>
<comment type="caution">
    <text evidence="8">The sequence shown here is derived from an EMBL/GenBank/DDBJ whole genome shotgun (WGS) entry which is preliminary data.</text>
</comment>
<dbReference type="Pfam" id="PF01925">
    <property type="entry name" value="TauE"/>
    <property type="match status" value="2"/>
</dbReference>
<keyword evidence="4 6" id="KW-0472">Membrane</keyword>
<feature type="compositionally biased region" description="Basic and acidic residues" evidence="5">
    <location>
        <begin position="270"/>
        <end position="281"/>
    </location>
</feature>
<keyword evidence="7" id="KW-0732">Signal</keyword>
<feature type="compositionally biased region" description="Basic and acidic residues" evidence="5">
    <location>
        <begin position="210"/>
        <end position="223"/>
    </location>
</feature>
<protein>
    <recommendedName>
        <fullName evidence="10">Sulfite exporter TauE/SafE</fullName>
    </recommendedName>
</protein>
<evidence type="ECO:0000256" key="5">
    <source>
        <dbReference type="SAM" id="MobiDB-lite"/>
    </source>
</evidence>
<dbReference type="GO" id="GO:0016020">
    <property type="term" value="C:membrane"/>
    <property type="evidence" value="ECO:0007669"/>
    <property type="project" value="UniProtKB-SubCell"/>
</dbReference>
<dbReference type="OrthoDB" id="302005at2759"/>
<reference evidence="8 9" key="1">
    <citation type="submission" date="2016-11" db="EMBL/GenBank/DDBJ databases">
        <title>The macronuclear genome of Stentor coeruleus: a giant cell with tiny introns.</title>
        <authorList>
            <person name="Slabodnick M."/>
            <person name="Ruby J.G."/>
            <person name="Reiff S.B."/>
            <person name="Swart E.C."/>
            <person name="Gosai S."/>
            <person name="Prabakaran S."/>
            <person name="Witkowska E."/>
            <person name="Larue G.E."/>
            <person name="Fisher S."/>
            <person name="Freeman R.M."/>
            <person name="Gunawardena J."/>
            <person name="Chu W."/>
            <person name="Stover N.A."/>
            <person name="Gregory B.D."/>
            <person name="Nowacki M."/>
            <person name="Derisi J."/>
            <person name="Roy S.W."/>
            <person name="Marshall W.F."/>
            <person name="Sood P."/>
        </authorList>
    </citation>
    <scope>NUCLEOTIDE SEQUENCE [LARGE SCALE GENOMIC DNA]</scope>
    <source>
        <strain evidence="8">WM001</strain>
    </source>
</reference>
<feature type="region of interest" description="Disordered" evidence="5">
    <location>
        <begin position="189"/>
        <end position="281"/>
    </location>
</feature>
<organism evidence="8 9">
    <name type="scientific">Stentor coeruleus</name>
    <dbReference type="NCBI Taxonomy" id="5963"/>
    <lineage>
        <taxon>Eukaryota</taxon>
        <taxon>Sar</taxon>
        <taxon>Alveolata</taxon>
        <taxon>Ciliophora</taxon>
        <taxon>Postciliodesmatophora</taxon>
        <taxon>Heterotrichea</taxon>
        <taxon>Heterotrichida</taxon>
        <taxon>Stentoridae</taxon>
        <taxon>Stentor</taxon>
    </lineage>
</organism>
<feature type="transmembrane region" description="Helical" evidence="6">
    <location>
        <begin position="119"/>
        <end position="142"/>
    </location>
</feature>
<keyword evidence="2 6" id="KW-0812">Transmembrane</keyword>
<evidence type="ECO:0000256" key="2">
    <source>
        <dbReference type="ARBA" id="ARBA00022692"/>
    </source>
</evidence>
<gene>
    <name evidence="8" type="ORF">SteCoe_13212</name>
</gene>
<feature type="transmembrane region" description="Helical" evidence="6">
    <location>
        <begin position="148"/>
        <end position="168"/>
    </location>
</feature>